<dbReference type="Gene3D" id="2.60.120.740">
    <property type="match status" value="2"/>
</dbReference>
<keyword evidence="2" id="KW-0812">Transmembrane</keyword>
<feature type="transmembrane region" description="Helical" evidence="2">
    <location>
        <begin position="419"/>
        <end position="443"/>
    </location>
</feature>
<dbReference type="CDD" id="cd22823">
    <property type="entry name" value="Gal_Rha_Lectin"/>
    <property type="match status" value="1"/>
</dbReference>
<dbReference type="OrthoDB" id="5970528at2759"/>
<keyword evidence="2" id="KW-0472">Membrane</keyword>
<sequence>MDPDKFNGKLFINSQEIYPRIRPRSASPPSGSLKAFFASGCEGDTFRIGCPANTTINITHAHYGFVEDCGGDKSECSASWLIERHVTRVVKETCNDQRRCPISVSRELFDIDPCPLLFENKGVTISYNCVPGSFQETWFCPGDPLHFHCPPSSLLVFKSVNLEHETRPRDEQCQHVYPFALNGATTTNSLHGDSKEESNLCPPGSLVSDTLTGECQGKTNCLLKPSDVPLVTIWSQPCALPKITKALRTVHTCVPRRALNESASVFDLGKFPSTFQPPVEAESFEKEDTSPQALPTPQPTSNELHPRKPPFTPSDIVSGKYPVRESPMPSRRPRVQAAGPWLAEEEKVVTEAGRPVYFEAEPEERYTVDDFPVRSPEVSGSSATPCNDTHNGAGLGFLKLVAEWMGAYKYLTSNREKTILYILLSVFAGLLILSVILIVRLSLSRRRGKRRWRKTIAASPLTSANSTARRGRGHGGRHKPKYGHSGEEGDMMIPSSGSPPLVLGESQSTAETDSECLLHLTSSPSTCVTPTASYTDSTIRSRGYNTMPATSSRSTGVSTNPTSSPRVVHTMRPTPS</sequence>
<proteinExistence type="predicted"/>
<dbReference type="InterPro" id="IPR043159">
    <property type="entry name" value="Lectin_gal-bd_sf"/>
</dbReference>
<evidence type="ECO:0000256" key="1">
    <source>
        <dbReference type="SAM" id="MobiDB-lite"/>
    </source>
</evidence>
<name>A0A7R8ZM09_9CRUS</name>
<feature type="compositionally biased region" description="Polar residues" evidence="1">
    <location>
        <begin position="528"/>
        <end position="565"/>
    </location>
</feature>
<dbReference type="InterPro" id="IPR000922">
    <property type="entry name" value="Lectin_gal-bd_dom"/>
</dbReference>
<dbReference type="PROSITE" id="PS50228">
    <property type="entry name" value="SUEL_LECTIN"/>
    <property type="match status" value="1"/>
</dbReference>
<dbReference type="GO" id="GO:0030246">
    <property type="term" value="F:carbohydrate binding"/>
    <property type="evidence" value="ECO:0007669"/>
    <property type="project" value="InterPro"/>
</dbReference>
<dbReference type="Pfam" id="PF02140">
    <property type="entry name" value="SUEL_Lectin"/>
    <property type="match status" value="1"/>
</dbReference>
<feature type="region of interest" description="Disordered" evidence="1">
    <location>
        <begin position="280"/>
        <end position="337"/>
    </location>
</feature>
<gene>
    <name evidence="3" type="ORF">CTOB1V02_LOCUS4449</name>
</gene>
<dbReference type="PANTHER" id="PTHR46780">
    <property type="entry name" value="PROTEIN EVA-1"/>
    <property type="match status" value="1"/>
</dbReference>
<protein>
    <submittedName>
        <fullName evidence="3">Uncharacterized protein</fullName>
    </submittedName>
</protein>
<reference evidence="3" key="1">
    <citation type="submission" date="2020-11" db="EMBL/GenBank/DDBJ databases">
        <authorList>
            <person name="Tran Van P."/>
        </authorList>
    </citation>
    <scope>NUCLEOTIDE SEQUENCE</scope>
</reference>
<keyword evidence="2" id="KW-1133">Transmembrane helix</keyword>
<feature type="compositionally biased region" description="Basic residues" evidence="1">
    <location>
        <begin position="469"/>
        <end position="482"/>
    </location>
</feature>
<accession>A0A7R8ZM09</accession>
<evidence type="ECO:0000313" key="3">
    <source>
        <dbReference type="EMBL" id="CAD7226531.1"/>
    </source>
</evidence>
<feature type="region of interest" description="Disordered" evidence="1">
    <location>
        <begin position="528"/>
        <end position="576"/>
    </location>
</feature>
<organism evidence="3">
    <name type="scientific">Cyprideis torosa</name>
    <dbReference type="NCBI Taxonomy" id="163714"/>
    <lineage>
        <taxon>Eukaryota</taxon>
        <taxon>Metazoa</taxon>
        <taxon>Ecdysozoa</taxon>
        <taxon>Arthropoda</taxon>
        <taxon>Crustacea</taxon>
        <taxon>Oligostraca</taxon>
        <taxon>Ostracoda</taxon>
        <taxon>Podocopa</taxon>
        <taxon>Podocopida</taxon>
        <taxon>Cytherocopina</taxon>
        <taxon>Cytheroidea</taxon>
        <taxon>Cytherideidae</taxon>
        <taxon>Cyprideis</taxon>
    </lineage>
</organism>
<dbReference type="EMBL" id="OB660852">
    <property type="protein sequence ID" value="CAD7226531.1"/>
    <property type="molecule type" value="Genomic_DNA"/>
</dbReference>
<feature type="region of interest" description="Disordered" evidence="1">
    <location>
        <begin position="459"/>
        <end position="491"/>
    </location>
</feature>
<evidence type="ECO:0000256" key="2">
    <source>
        <dbReference type="SAM" id="Phobius"/>
    </source>
</evidence>
<dbReference type="AlphaFoldDB" id="A0A7R8ZM09"/>
<feature type="compositionally biased region" description="Polar residues" evidence="1">
    <location>
        <begin position="290"/>
        <end position="303"/>
    </location>
</feature>